<reference evidence="3" key="1">
    <citation type="submission" date="2022-01" db="EMBL/GenBank/DDBJ databases">
        <authorList>
            <person name="King R."/>
        </authorList>
    </citation>
    <scope>NUCLEOTIDE SEQUENCE</scope>
</reference>
<dbReference type="Pfam" id="PF13837">
    <property type="entry name" value="Myb_DNA-bind_4"/>
    <property type="match status" value="1"/>
</dbReference>
<proteinExistence type="predicted"/>
<evidence type="ECO:0000313" key="4">
    <source>
        <dbReference type="Proteomes" id="UP001153737"/>
    </source>
</evidence>
<organism evidence="3 4">
    <name type="scientific">Phaedon cochleariae</name>
    <name type="common">Mustard beetle</name>
    <dbReference type="NCBI Taxonomy" id="80249"/>
    <lineage>
        <taxon>Eukaryota</taxon>
        <taxon>Metazoa</taxon>
        <taxon>Ecdysozoa</taxon>
        <taxon>Arthropoda</taxon>
        <taxon>Hexapoda</taxon>
        <taxon>Insecta</taxon>
        <taxon>Pterygota</taxon>
        <taxon>Neoptera</taxon>
        <taxon>Endopterygota</taxon>
        <taxon>Coleoptera</taxon>
        <taxon>Polyphaga</taxon>
        <taxon>Cucujiformia</taxon>
        <taxon>Chrysomeloidea</taxon>
        <taxon>Chrysomelidae</taxon>
        <taxon>Chrysomelinae</taxon>
        <taxon>Chrysomelini</taxon>
        <taxon>Phaedon</taxon>
    </lineage>
</organism>
<protein>
    <recommendedName>
        <fullName evidence="2">Myb/SANT-like DNA-binding domain-containing protein</fullName>
    </recommendedName>
</protein>
<accession>A0A9N9SF22</accession>
<feature type="compositionally biased region" description="Low complexity" evidence="1">
    <location>
        <begin position="213"/>
        <end position="226"/>
    </location>
</feature>
<feature type="region of interest" description="Disordered" evidence="1">
    <location>
        <begin position="212"/>
        <end position="247"/>
    </location>
</feature>
<gene>
    <name evidence="3" type="ORF">PHAECO_LOCUS4672</name>
</gene>
<evidence type="ECO:0000259" key="2">
    <source>
        <dbReference type="Pfam" id="PF13837"/>
    </source>
</evidence>
<dbReference type="EMBL" id="OU896721">
    <property type="protein sequence ID" value="CAG9817148.1"/>
    <property type="molecule type" value="Genomic_DNA"/>
</dbReference>
<dbReference type="Gene3D" id="1.10.10.60">
    <property type="entry name" value="Homeodomain-like"/>
    <property type="match status" value="1"/>
</dbReference>
<sequence>MNREPLNGEVIKTDDGQYIRYNAQIGCYELLELQSTLQPRSQPPDSGTNEVEIMDNDISSGDISSVEDISAEDTSVTDMFPKRRLWDLTTTLLMLDECTTHKKELADPKMRNTAVYKKISMKMKEHGYNFTPEQIQNRMKTLISKYKEIRDHNAGSGNSFKDWEYYELMENYMGRAPNITPVASCSSLGNNIINAINAKKIIKEKNCDTDKISSSTVPSLQSSSKSNVMVDRSAGSSETQKKTKRIRSSPRVEMLAFLKEYKEDVRRRELERMRIMKEQHQETKEMVSELISILRKSKEKE</sequence>
<evidence type="ECO:0000313" key="3">
    <source>
        <dbReference type="EMBL" id="CAG9817148.1"/>
    </source>
</evidence>
<dbReference type="OrthoDB" id="6613329at2759"/>
<name>A0A9N9SF22_PHACE</name>
<dbReference type="PANTHER" id="PTHR47595:SF1">
    <property type="entry name" value="MYB_SANT-LIKE DNA-BINDING DOMAIN-CONTAINING PROTEIN"/>
    <property type="match status" value="1"/>
</dbReference>
<reference evidence="3" key="2">
    <citation type="submission" date="2022-10" db="EMBL/GenBank/DDBJ databases">
        <authorList>
            <consortium name="ENA_rothamsted_submissions"/>
            <consortium name="culmorum"/>
            <person name="King R."/>
        </authorList>
    </citation>
    <scope>NUCLEOTIDE SEQUENCE</scope>
</reference>
<feature type="domain" description="Myb/SANT-like DNA-binding" evidence="2">
    <location>
        <begin position="84"/>
        <end position="171"/>
    </location>
</feature>
<dbReference type="PANTHER" id="PTHR47595">
    <property type="entry name" value="HEAT SHOCK 70 KDA PROTEIN 14"/>
    <property type="match status" value="1"/>
</dbReference>
<keyword evidence="4" id="KW-1185">Reference proteome</keyword>
<dbReference type="InterPro" id="IPR044822">
    <property type="entry name" value="Myb_DNA-bind_4"/>
</dbReference>
<dbReference type="AlphaFoldDB" id="A0A9N9SF22"/>
<evidence type="ECO:0000256" key="1">
    <source>
        <dbReference type="SAM" id="MobiDB-lite"/>
    </source>
</evidence>
<dbReference type="Proteomes" id="UP001153737">
    <property type="component" value="Chromosome 15"/>
</dbReference>